<organism evidence="1 2">
    <name type="scientific">Eretmocerus hayati</name>
    <dbReference type="NCBI Taxonomy" id="131215"/>
    <lineage>
        <taxon>Eukaryota</taxon>
        <taxon>Metazoa</taxon>
        <taxon>Ecdysozoa</taxon>
        <taxon>Arthropoda</taxon>
        <taxon>Hexapoda</taxon>
        <taxon>Insecta</taxon>
        <taxon>Pterygota</taxon>
        <taxon>Neoptera</taxon>
        <taxon>Endopterygota</taxon>
        <taxon>Hymenoptera</taxon>
        <taxon>Apocrita</taxon>
        <taxon>Proctotrupomorpha</taxon>
        <taxon>Chalcidoidea</taxon>
        <taxon>Aphelinidae</taxon>
        <taxon>Aphelininae</taxon>
        <taxon>Eretmocerus</taxon>
    </lineage>
</organism>
<name>A0ACC2PAB8_9HYME</name>
<dbReference type="Proteomes" id="UP001239111">
    <property type="component" value="Chromosome 2"/>
</dbReference>
<evidence type="ECO:0000313" key="1">
    <source>
        <dbReference type="EMBL" id="KAJ8680043.1"/>
    </source>
</evidence>
<sequence length="585" mass="67300">MESEEPMDIDARGELDDVLEEGEYVEPNRITRNLITDIGDEPVEAKIANKDGVFITGIDVFSKEAKAKKEERAKRFGIKIQAERIDALEADELYASFGIVQGSQNALNWRLNVLHMRGTENMTTKDIFKYFKDYAPASIEWINDISCNVVWLDKESAARAILGLSKKIVGIKNRRVHSDNESDEESDDEMLVNGQRYVEPDSIHVKDLRCPIPPGIWRKGRDYMDSRNIFLRFASRSDRKPIIDEKAGLRGILSTSRKRTHRQMRETSPDERMEGSANGIAAKNPWGALSKNWGMADFVEDDYLPKAPPKEMVPYRKERISHSRERVPHVKERLGFRPQQYDSEREDSNVIELSDGSESESSSEEESWSRRSKMPRMRMHADDEEEKLQRRKGKIREMGFQQMHHSEHIMSRDVQGHDLRGKLIARRRLPPVEHEKIHVVVTNPKAIRSDFRDLSVTERETEEEDDESEVSEDESDESESSDDTSDSSVSEKEIQGPKGSVIKVVQHKPKLASTVATVLTRVSQSRNKKDDRSSEERHHSRKDLRSSLKKNDLRSRIGNHHMRGRSPLRIELRNDKYAGTISDCD</sequence>
<protein>
    <submittedName>
        <fullName evidence="1">Uncharacterized protein</fullName>
    </submittedName>
</protein>
<evidence type="ECO:0000313" key="2">
    <source>
        <dbReference type="Proteomes" id="UP001239111"/>
    </source>
</evidence>
<accession>A0ACC2PAB8</accession>
<reference evidence="1" key="1">
    <citation type="submission" date="2023-04" db="EMBL/GenBank/DDBJ databases">
        <title>A chromosome-level genome assembly of the parasitoid wasp Eretmocerus hayati.</title>
        <authorList>
            <person name="Zhong Y."/>
            <person name="Liu S."/>
            <person name="Liu Y."/>
        </authorList>
    </citation>
    <scope>NUCLEOTIDE SEQUENCE</scope>
    <source>
        <strain evidence="1">ZJU_SS_LIU_2023</strain>
    </source>
</reference>
<gene>
    <name evidence="1" type="ORF">QAD02_015830</name>
</gene>
<keyword evidence="2" id="KW-1185">Reference proteome</keyword>
<comment type="caution">
    <text evidence="1">The sequence shown here is derived from an EMBL/GenBank/DDBJ whole genome shotgun (WGS) entry which is preliminary data.</text>
</comment>
<dbReference type="EMBL" id="CM056742">
    <property type="protein sequence ID" value="KAJ8680043.1"/>
    <property type="molecule type" value="Genomic_DNA"/>
</dbReference>
<proteinExistence type="predicted"/>